<reference evidence="2" key="1">
    <citation type="journal article" date="2019" name="Int. J. Syst. Evol. Microbiol.">
        <title>The Global Catalogue of Microorganisms (GCM) 10K type strain sequencing project: providing services to taxonomists for standard genome sequencing and annotation.</title>
        <authorList>
            <consortium name="The Broad Institute Genomics Platform"/>
            <consortium name="The Broad Institute Genome Sequencing Center for Infectious Disease"/>
            <person name="Wu L."/>
            <person name="Ma J."/>
        </authorList>
    </citation>
    <scope>NUCLEOTIDE SEQUENCE [LARGE SCALE GENOMIC DNA]</scope>
    <source>
        <strain evidence="2">CGMCC 1.15439</strain>
    </source>
</reference>
<evidence type="ECO:0000313" key="1">
    <source>
        <dbReference type="EMBL" id="GGA17783.1"/>
    </source>
</evidence>
<dbReference type="RefSeq" id="WP_188792409.1">
    <property type="nucleotide sequence ID" value="NZ_BMJA01000001.1"/>
</dbReference>
<accession>A0ABQ1FKV8</accession>
<proteinExistence type="predicted"/>
<keyword evidence="2" id="KW-1185">Reference proteome</keyword>
<sequence>MHRVPLFAGVMALCGLLAACSDHSDNHDITIVHSGGRITVINSTVTGLSRGRLHLGNGDVAVRTDGAPDAIISANGDLQIDQHPVAVDDAQRSLLKSYYSNAMLILADGIATGKAGAALGEEAAKSVVTRLASGDPDKIQQDIDAKTKPLKEAALKICADLGNVKNSQDQLAATLPAFKPYGDIISGSDVDDCKKSDD</sequence>
<gene>
    <name evidence="1" type="ORF">GCM10010981_01930</name>
</gene>
<name>A0ABQ1FKV8_9GAMM</name>
<protein>
    <recommendedName>
        <fullName evidence="3">DUF2884 family protein</fullName>
    </recommendedName>
</protein>
<organism evidence="1 2">
    <name type="scientific">Dyella nitratireducens</name>
    <dbReference type="NCBI Taxonomy" id="1849580"/>
    <lineage>
        <taxon>Bacteria</taxon>
        <taxon>Pseudomonadati</taxon>
        <taxon>Pseudomonadota</taxon>
        <taxon>Gammaproteobacteria</taxon>
        <taxon>Lysobacterales</taxon>
        <taxon>Rhodanobacteraceae</taxon>
        <taxon>Dyella</taxon>
    </lineage>
</organism>
<evidence type="ECO:0000313" key="2">
    <source>
        <dbReference type="Proteomes" id="UP000620046"/>
    </source>
</evidence>
<dbReference type="Proteomes" id="UP000620046">
    <property type="component" value="Unassembled WGS sequence"/>
</dbReference>
<evidence type="ECO:0008006" key="3">
    <source>
        <dbReference type="Google" id="ProtNLM"/>
    </source>
</evidence>
<dbReference type="PROSITE" id="PS51257">
    <property type="entry name" value="PROKAR_LIPOPROTEIN"/>
    <property type="match status" value="1"/>
</dbReference>
<dbReference type="EMBL" id="BMJA01000001">
    <property type="protein sequence ID" value="GGA17783.1"/>
    <property type="molecule type" value="Genomic_DNA"/>
</dbReference>
<comment type="caution">
    <text evidence="1">The sequence shown here is derived from an EMBL/GenBank/DDBJ whole genome shotgun (WGS) entry which is preliminary data.</text>
</comment>